<comment type="caution">
    <text evidence="1">The sequence shown here is derived from an EMBL/GenBank/DDBJ whole genome shotgun (WGS) entry which is preliminary data.</text>
</comment>
<accession>A0ABT7LAP1</accession>
<organism evidence="1 2">
    <name type="scientific">Aquibacillus rhizosphaerae</name>
    <dbReference type="NCBI Taxonomy" id="3051431"/>
    <lineage>
        <taxon>Bacteria</taxon>
        <taxon>Bacillati</taxon>
        <taxon>Bacillota</taxon>
        <taxon>Bacilli</taxon>
        <taxon>Bacillales</taxon>
        <taxon>Bacillaceae</taxon>
        <taxon>Aquibacillus</taxon>
    </lineage>
</organism>
<reference evidence="1 2" key="1">
    <citation type="submission" date="2023-06" db="EMBL/GenBank/DDBJ databases">
        <title>Aquibacillus rhizosphaerae LR5S19.</title>
        <authorList>
            <person name="Sun J.-Q."/>
        </authorList>
    </citation>
    <scope>NUCLEOTIDE SEQUENCE [LARGE SCALE GENOMIC DNA]</scope>
    <source>
        <strain evidence="1 2">LR5S19</strain>
    </source>
</reference>
<dbReference type="Pfam" id="PF19668">
    <property type="entry name" value="DUF6171"/>
    <property type="match status" value="1"/>
</dbReference>
<dbReference type="Proteomes" id="UP001235343">
    <property type="component" value="Unassembled WGS sequence"/>
</dbReference>
<evidence type="ECO:0000313" key="2">
    <source>
        <dbReference type="Proteomes" id="UP001235343"/>
    </source>
</evidence>
<dbReference type="EMBL" id="JASTZU010000058">
    <property type="protein sequence ID" value="MDL4842270.1"/>
    <property type="molecule type" value="Genomic_DNA"/>
</dbReference>
<protein>
    <submittedName>
        <fullName evidence="1">DUF6171 family protein</fullName>
    </submittedName>
</protein>
<keyword evidence="2" id="KW-1185">Reference proteome</keyword>
<evidence type="ECO:0000313" key="1">
    <source>
        <dbReference type="EMBL" id="MDL4842270.1"/>
    </source>
</evidence>
<name>A0ABT7LAP1_9BACI</name>
<dbReference type="InterPro" id="IPR046169">
    <property type="entry name" value="DUF6171"/>
</dbReference>
<sequence length="82" mass="9460">MTCKGCSASVVVSEEEIDKLIEEQLQFEIDIADDELYKYRLDFCKECPSLLYNTTCSHCGCFVKFRAKLAYKRCPYPSGAKW</sequence>
<gene>
    <name evidence="1" type="ORF">QQS35_17670</name>
</gene>
<proteinExistence type="predicted"/>
<dbReference type="RefSeq" id="WP_285933553.1">
    <property type="nucleotide sequence ID" value="NZ_JASTZU010000058.1"/>
</dbReference>